<name>A0A0K9P545_ZOSMR</name>
<gene>
    <name evidence="2" type="ORF">ZOSMA_381G00200</name>
</gene>
<dbReference type="PANTHER" id="PTHR35133">
    <property type="entry name" value="PROTEIN EFFECTOR OF TRANSCRIPTION 2-RELATED"/>
    <property type="match status" value="1"/>
</dbReference>
<accession>A0A0K9P545</accession>
<dbReference type="PANTHER" id="PTHR35133:SF1">
    <property type="entry name" value="PROTEIN EFFECTOR OF TRANSCRIPTION 2-RELATED"/>
    <property type="match status" value="1"/>
</dbReference>
<dbReference type="EMBL" id="LFYR01001180">
    <property type="protein sequence ID" value="KMZ64113.1"/>
    <property type="molecule type" value="Genomic_DNA"/>
</dbReference>
<organism evidence="2 3">
    <name type="scientific">Zostera marina</name>
    <name type="common">Eelgrass</name>
    <dbReference type="NCBI Taxonomy" id="29655"/>
    <lineage>
        <taxon>Eukaryota</taxon>
        <taxon>Viridiplantae</taxon>
        <taxon>Streptophyta</taxon>
        <taxon>Embryophyta</taxon>
        <taxon>Tracheophyta</taxon>
        <taxon>Spermatophyta</taxon>
        <taxon>Magnoliopsida</taxon>
        <taxon>Liliopsida</taxon>
        <taxon>Zosteraceae</taxon>
        <taxon>Zostera</taxon>
    </lineage>
</organism>
<dbReference type="Pfam" id="PF19239">
    <property type="entry name" value="GIY_YIG_domain"/>
    <property type="match status" value="1"/>
</dbReference>
<dbReference type="OrthoDB" id="1922121at2759"/>
<dbReference type="InterPro" id="IPR038909">
    <property type="entry name" value="Effector_transcript"/>
</dbReference>
<sequence length="365" mass="41638">MEKKKPSSSSTTCQSRRLKREECHRTKHDSVFSKWKILIGALDWDNHRFGKDGSERYRLHNLPLSSSCPGIYELGIGTSHENARSSHLVRSRKVIIVYLGQAENVRTRLQHYGRAGSHLDNGNNYQSTSNCEFSSSSSSLSSSLVKNKKDPGFFKDVFNRGFSLVFRWAPMASKKQAEDVEFLMLGVFDYAWNKISNSFCRRDDILKKLDAISSRNPFTVLMTELKLLKQHVFDRKKHGIRIDARRKMVSSSYFDPQIIKFQKTRPRLIVERDEADYSDSASSVAMCGMVKEDGFSICVKKPVQGRKRCQQHKGMKGKVNRSGKSRNNTTVVCGVNLEDGKTCMAMPTKGRKRCDFHKGKRISKS</sequence>
<evidence type="ECO:0000256" key="1">
    <source>
        <dbReference type="SAM" id="MobiDB-lite"/>
    </source>
</evidence>
<keyword evidence="3" id="KW-1185">Reference proteome</keyword>
<dbReference type="OMA" id="RCPEHKG"/>
<dbReference type="STRING" id="29655.A0A0K9P545"/>
<proteinExistence type="predicted"/>
<dbReference type="GO" id="GO:0006355">
    <property type="term" value="P:regulation of DNA-templated transcription"/>
    <property type="evidence" value="ECO:0007669"/>
    <property type="project" value="InterPro"/>
</dbReference>
<dbReference type="AlphaFoldDB" id="A0A0K9P545"/>
<dbReference type="GO" id="GO:0003677">
    <property type="term" value="F:DNA binding"/>
    <property type="evidence" value="ECO:0007669"/>
    <property type="project" value="InterPro"/>
</dbReference>
<feature type="region of interest" description="Disordered" evidence="1">
    <location>
        <begin position="1"/>
        <end position="20"/>
    </location>
</feature>
<comment type="caution">
    <text evidence="2">The sequence shown here is derived from an EMBL/GenBank/DDBJ whole genome shotgun (WGS) entry which is preliminary data.</text>
</comment>
<evidence type="ECO:0000313" key="3">
    <source>
        <dbReference type="Proteomes" id="UP000036987"/>
    </source>
</evidence>
<evidence type="ECO:0000313" key="2">
    <source>
        <dbReference type="EMBL" id="KMZ64113.1"/>
    </source>
</evidence>
<dbReference type="Proteomes" id="UP000036987">
    <property type="component" value="Unassembled WGS sequence"/>
</dbReference>
<protein>
    <submittedName>
        <fullName evidence="2">Transcripteion factor</fullName>
    </submittedName>
</protein>
<reference evidence="3" key="1">
    <citation type="journal article" date="2016" name="Nature">
        <title>The genome of the seagrass Zostera marina reveals angiosperm adaptation to the sea.</title>
        <authorList>
            <person name="Olsen J.L."/>
            <person name="Rouze P."/>
            <person name="Verhelst B."/>
            <person name="Lin Y.-C."/>
            <person name="Bayer T."/>
            <person name="Collen J."/>
            <person name="Dattolo E."/>
            <person name="De Paoli E."/>
            <person name="Dittami S."/>
            <person name="Maumus F."/>
            <person name="Michel G."/>
            <person name="Kersting A."/>
            <person name="Lauritano C."/>
            <person name="Lohaus R."/>
            <person name="Toepel M."/>
            <person name="Tonon T."/>
            <person name="Vanneste K."/>
            <person name="Amirebrahimi M."/>
            <person name="Brakel J."/>
            <person name="Bostroem C."/>
            <person name="Chovatia M."/>
            <person name="Grimwood J."/>
            <person name="Jenkins J.W."/>
            <person name="Jueterbock A."/>
            <person name="Mraz A."/>
            <person name="Stam W.T."/>
            <person name="Tice H."/>
            <person name="Bornberg-Bauer E."/>
            <person name="Green P.J."/>
            <person name="Pearson G.A."/>
            <person name="Procaccini G."/>
            <person name="Duarte C.M."/>
            <person name="Schmutz J."/>
            <person name="Reusch T.B.H."/>
            <person name="Van de Peer Y."/>
        </authorList>
    </citation>
    <scope>NUCLEOTIDE SEQUENCE [LARGE SCALE GENOMIC DNA]</scope>
    <source>
        <strain evidence="3">cv. Finnish</strain>
    </source>
</reference>